<reference evidence="5 6" key="1">
    <citation type="journal article" date="2010" name="J. Bacteriol.">
        <title>Complete genome sequence of the thermophilic, obligately chemolithoautotrophic hydrogen-oxidizing bacterium Hydrogenobacter thermophilus TK-6.</title>
        <authorList>
            <person name="Arai H."/>
            <person name="Kanbe H."/>
            <person name="Ishii M."/>
            <person name="Igarashi Y."/>
        </authorList>
    </citation>
    <scope>NUCLEOTIDE SEQUENCE [LARGE SCALE GENOMIC DNA]</scope>
    <source>
        <strain evidence="6">DSM 6534 / IAM 12695 / TK-6 [Tokyo]</strain>
    </source>
</reference>
<evidence type="ECO:0000259" key="3">
    <source>
        <dbReference type="PROSITE" id="PS50042"/>
    </source>
</evidence>
<dbReference type="CDD" id="cd00038">
    <property type="entry name" value="CAP_ED"/>
    <property type="match status" value="1"/>
</dbReference>
<protein>
    <submittedName>
        <fullName evidence="5">Cyclic nucleotide-binding protein</fullName>
    </submittedName>
</protein>
<feature type="domain" description="CBS" evidence="4">
    <location>
        <begin position="217"/>
        <end position="272"/>
    </location>
</feature>
<evidence type="ECO:0000256" key="1">
    <source>
        <dbReference type="ARBA" id="ARBA00023122"/>
    </source>
</evidence>
<dbReference type="OrthoDB" id="9810963at2"/>
<dbReference type="PROSITE" id="PS51371">
    <property type="entry name" value="CBS"/>
    <property type="match status" value="2"/>
</dbReference>
<gene>
    <name evidence="5" type="ordered locus">HTH_1560</name>
</gene>
<dbReference type="Pfam" id="PF00571">
    <property type="entry name" value="CBS"/>
    <property type="match status" value="2"/>
</dbReference>
<dbReference type="SUPFAM" id="SSF51206">
    <property type="entry name" value="cAMP-binding domain-like"/>
    <property type="match status" value="1"/>
</dbReference>
<dbReference type="PATRIC" id="fig|608538.5.peg.1577"/>
<dbReference type="PANTHER" id="PTHR43080">
    <property type="entry name" value="CBS DOMAIN-CONTAINING PROTEIN CBSX3, MITOCHONDRIAL"/>
    <property type="match status" value="1"/>
</dbReference>
<organism evidence="5 6">
    <name type="scientific">Hydrogenobacter thermophilus (strain DSM 6534 / IAM 12695 / TK-6)</name>
    <dbReference type="NCBI Taxonomy" id="608538"/>
    <lineage>
        <taxon>Bacteria</taxon>
        <taxon>Pseudomonadati</taxon>
        <taxon>Aquificota</taxon>
        <taxon>Aquificia</taxon>
        <taxon>Aquificales</taxon>
        <taxon>Aquificaceae</taxon>
        <taxon>Hydrogenobacter</taxon>
    </lineage>
</organism>
<dbReference type="CDD" id="cd05401">
    <property type="entry name" value="NT_GlnE_GlnD_like"/>
    <property type="match status" value="1"/>
</dbReference>
<dbReference type="KEGG" id="hth:HTH_1560"/>
<dbReference type="RefSeq" id="WP_012964189.1">
    <property type="nucleotide sequence ID" value="NC_013799.1"/>
</dbReference>
<sequence length="617" mass="70898">MLDPERFLKETYPFDRLPEEEIKRISSNLLVRYYSKGETIFTEGSPPLEFLYVIRKGAVVLKRDRQNVDYLHEGDSFGYISLLGNTTSSSTAVATEDTILFMIPKPIFLRLVKDYEDLRNFYTNKLVNRIRKEKTTIRIGFERLANLPVRKIKLSPPLFVEGEESLSEVILKMVREGLTFAFVRDGDAVGIITERDIIRKVLAEGHDPKQRKAKDIASFPLIEIDADALLFDALLLMAKHNIRRLAVRDRGKIVGVLEDRDIISYESKNLLFLIKDIGRAKSIEDLAYIYSLVFQVAVEYITEGADPELVGRYISEINDKIMQRVVFLTIKEMGAEPPTAFGILVLGSEGRKEQSLKTDQDNALIYEDRPMLDISAKKYFEEFSGRYTKNLLKIGFPPCPGGVMLSNPVWRKSLEEWIKQVDMWIENPKGQHTLNVSIFFDFRGVFGSQSLVEELREHVLKKVSDNPVFLAFLASQAARFRVPLGFFRGFVVEKSGEHKGEFDIKAGGVLPIVQGVRVLALEHKIRLTNTFERIRELSSEGVISERFSRDLEDAYKFLMGLRLRFQAQEIIKGKEPTNYINPQALSRAERSVLKDVFGIVEELQNLLRHRYQLRYFM</sequence>
<dbReference type="Gene3D" id="3.10.580.10">
    <property type="entry name" value="CBS-domain"/>
    <property type="match status" value="1"/>
</dbReference>
<feature type="domain" description="Cyclic nucleotide-binding" evidence="3">
    <location>
        <begin position="13"/>
        <end position="129"/>
    </location>
</feature>
<dbReference type="InterPro" id="IPR051257">
    <property type="entry name" value="Diverse_CBS-Domain"/>
</dbReference>
<dbReference type="InterPro" id="IPR000644">
    <property type="entry name" value="CBS_dom"/>
</dbReference>
<dbReference type="GO" id="GO:0008773">
    <property type="term" value="F:[protein-PII] uridylyltransferase activity"/>
    <property type="evidence" value="ECO:0007669"/>
    <property type="project" value="InterPro"/>
</dbReference>
<dbReference type="InterPro" id="IPR014710">
    <property type="entry name" value="RmlC-like_jellyroll"/>
</dbReference>
<dbReference type="Pfam" id="PF00027">
    <property type="entry name" value="cNMP_binding"/>
    <property type="match status" value="1"/>
</dbReference>
<evidence type="ECO:0000256" key="2">
    <source>
        <dbReference type="PROSITE-ProRule" id="PRU00703"/>
    </source>
</evidence>
<dbReference type="Pfam" id="PF10335">
    <property type="entry name" value="DUF294_C"/>
    <property type="match status" value="1"/>
</dbReference>
<keyword evidence="6" id="KW-1185">Reference proteome</keyword>
<evidence type="ECO:0000313" key="6">
    <source>
        <dbReference type="Proteomes" id="UP000002574"/>
    </source>
</evidence>
<keyword evidence="1 2" id="KW-0129">CBS domain</keyword>
<dbReference type="Pfam" id="PF03445">
    <property type="entry name" value="DUF294"/>
    <property type="match status" value="1"/>
</dbReference>
<dbReference type="STRING" id="608538.HTH_1560"/>
<dbReference type="InterPro" id="IPR005105">
    <property type="entry name" value="GlnD_Uridyltrans_N"/>
</dbReference>
<dbReference type="KEGG" id="hte:Hydth_1548"/>
<dbReference type="AlphaFoldDB" id="D3DJK7"/>
<evidence type="ECO:0000259" key="4">
    <source>
        <dbReference type="PROSITE" id="PS51371"/>
    </source>
</evidence>
<dbReference type="InterPro" id="IPR018490">
    <property type="entry name" value="cNMP-bd_dom_sf"/>
</dbReference>
<dbReference type="InterPro" id="IPR000595">
    <property type="entry name" value="cNMP-bd_dom"/>
</dbReference>
<evidence type="ECO:0000313" key="5">
    <source>
        <dbReference type="EMBL" id="BAI70009.1"/>
    </source>
</evidence>
<dbReference type="InterPro" id="IPR018821">
    <property type="entry name" value="DUF294_put_nucleoTrafse_sb-bd"/>
</dbReference>
<proteinExistence type="predicted"/>
<dbReference type="SMART" id="SM00100">
    <property type="entry name" value="cNMP"/>
    <property type="match status" value="1"/>
</dbReference>
<dbReference type="Proteomes" id="UP000002574">
    <property type="component" value="Chromosome"/>
</dbReference>
<name>D3DJK7_HYDTT</name>
<dbReference type="Gene3D" id="2.60.120.10">
    <property type="entry name" value="Jelly Rolls"/>
    <property type="match status" value="1"/>
</dbReference>
<dbReference type="SUPFAM" id="SSF54631">
    <property type="entry name" value="CBS-domain pair"/>
    <property type="match status" value="1"/>
</dbReference>
<dbReference type="InterPro" id="IPR046342">
    <property type="entry name" value="CBS_dom_sf"/>
</dbReference>
<dbReference type="PROSITE" id="PS50042">
    <property type="entry name" value="CNMP_BINDING_3"/>
    <property type="match status" value="1"/>
</dbReference>
<accession>D3DJK7</accession>
<dbReference type="PANTHER" id="PTHR43080:SF2">
    <property type="entry name" value="CBS DOMAIN-CONTAINING PROTEIN"/>
    <property type="match status" value="1"/>
</dbReference>
<dbReference type="eggNOG" id="COG2905">
    <property type="taxonomic scope" value="Bacteria"/>
</dbReference>
<dbReference type="SMART" id="SM00116">
    <property type="entry name" value="CBS"/>
    <property type="match status" value="2"/>
</dbReference>
<dbReference type="EMBL" id="AP011112">
    <property type="protein sequence ID" value="BAI70009.1"/>
    <property type="molecule type" value="Genomic_DNA"/>
</dbReference>
<feature type="domain" description="CBS" evidence="4">
    <location>
        <begin position="151"/>
        <end position="208"/>
    </location>
</feature>